<dbReference type="CDD" id="cd24003">
    <property type="entry name" value="ASKHA_NBD_GDA1_CD39_NTPase"/>
    <property type="match status" value="1"/>
</dbReference>
<keyword evidence="4" id="KW-0812">Transmembrane</keyword>
<keyword evidence="2" id="KW-0378">Hydrolase</keyword>
<dbReference type="PANTHER" id="PTHR11782">
    <property type="entry name" value="ADENOSINE/GUANOSINE DIPHOSPHATASE"/>
    <property type="match status" value="1"/>
</dbReference>
<dbReference type="GO" id="GO:0016787">
    <property type="term" value="F:hydrolase activity"/>
    <property type="evidence" value="ECO:0007669"/>
    <property type="project" value="UniProtKB-KW"/>
</dbReference>
<feature type="chain" id="PRO_5044195487" evidence="5">
    <location>
        <begin position="24"/>
        <end position="396"/>
    </location>
</feature>
<feature type="transmembrane region" description="Helical" evidence="4">
    <location>
        <begin position="342"/>
        <end position="359"/>
    </location>
</feature>
<reference evidence="6" key="2">
    <citation type="submission" date="2024-10" db="UniProtKB">
        <authorList>
            <consortium name="EnsemblProtists"/>
        </authorList>
    </citation>
    <scope>IDENTIFICATION</scope>
</reference>
<sequence>MLLRSHASALAALSLACCPSVRSAPHSHNEWAVVFDGGSTGTRVYVYEYTLVPGGLPSLHAEKAWNLKVKPGLSSFSDRPREVGSGYLTSLLDFAAGIVPRTKQARAKVLLRATAGMRLVPTEAAEVIYDSLFAAVRAHGAFQPERSLFGTLSGEDEGVFGWLSVNQLLVSAERLPASKLGQASACEQVPVFTHSHLGFGNKQALAALSEQEAADCFAGGRATRIVGPGGGARLVAGRGDSAACEAGVQRVLKRLEPHGERQGRAREGGRREAVAMRCFDLTYATSLLTHGYGFSEQASEVEWTRGALLAHLMGGSSGAGAEKKAGGAKGRGNLSETGPNRVAVVFGVVLAAAACVLLLRRQDVVARRRVGHPPYGMIEKVDSSGDDIAAEPRFTL</sequence>
<dbReference type="STRING" id="2903.R1C2E9"/>
<dbReference type="InterPro" id="IPR000407">
    <property type="entry name" value="GDA1_CD39_NTPase"/>
</dbReference>
<evidence type="ECO:0000313" key="7">
    <source>
        <dbReference type="Proteomes" id="UP000013827"/>
    </source>
</evidence>
<dbReference type="PROSITE" id="PS51257">
    <property type="entry name" value="PROKAR_LIPOPROTEIN"/>
    <property type="match status" value="1"/>
</dbReference>
<dbReference type="Gene3D" id="3.30.420.40">
    <property type="match status" value="1"/>
</dbReference>
<keyword evidence="4" id="KW-0472">Membrane</keyword>
<evidence type="ECO:0000256" key="4">
    <source>
        <dbReference type="SAM" id="Phobius"/>
    </source>
</evidence>
<name>A0A0D3IYG2_EMIH1</name>
<dbReference type="GeneID" id="17262457"/>
<dbReference type="Proteomes" id="UP000013827">
    <property type="component" value="Unassembled WGS sequence"/>
</dbReference>
<dbReference type="KEGG" id="ehx:EMIHUDRAFT_210638"/>
<keyword evidence="5" id="KW-0732">Signal</keyword>
<evidence type="ECO:0000256" key="5">
    <source>
        <dbReference type="SAM" id="SignalP"/>
    </source>
</evidence>
<evidence type="ECO:0000313" key="6">
    <source>
        <dbReference type="EnsemblProtists" id="EOD16297"/>
    </source>
</evidence>
<dbReference type="PaxDb" id="2903-EOD16297"/>
<accession>A0A0D3IYG2</accession>
<dbReference type="AlphaFoldDB" id="A0A0D3IYG2"/>
<dbReference type="RefSeq" id="XP_005768726.1">
    <property type="nucleotide sequence ID" value="XM_005768669.1"/>
</dbReference>
<evidence type="ECO:0000256" key="1">
    <source>
        <dbReference type="ARBA" id="ARBA00009283"/>
    </source>
</evidence>
<dbReference type="Pfam" id="PF01150">
    <property type="entry name" value="GDA1_CD39"/>
    <property type="match status" value="1"/>
</dbReference>
<protein>
    <submittedName>
        <fullName evidence="6">Uncharacterized protein</fullName>
    </submittedName>
</protein>
<reference evidence="7" key="1">
    <citation type="journal article" date="2013" name="Nature">
        <title>Pan genome of the phytoplankton Emiliania underpins its global distribution.</title>
        <authorList>
            <person name="Read B.A."/>
            <person name="Kegel J."/>
            <person name="Klute M.J."/>
            <person name="Kuo A."/>
            <person name="Lefebvre S.C."/>
            <person name="Maumus F."/>
            <person name="Mayer C."/>
            <person name="Miller J."/>
            <person name="Monier A."/>
            <person name="Salamov A."/>
            <person name="Young J."/>
            <person name="Aguilar M."/>
            <person name="Claverie J.M."/>
            <person name="Frickenhaus S."/>
            <person name="Gonzalez K."/>
            <person name="Herman E.K."/>
            <person name="Lin Y.C."/>
            <person name="Napier J."/>
            <person name="Ogata H."/>
            <person name="Sarno A.F."/>
            <person name="Shmutz J."/>
            <person name="Schroeder D."/>
            <person name="de Vargas C."/>
            <person name="Verret F."/>
            <person name="von Dassow P."/>
            <person name="Valentin K."/>
            <person name="Van de Peer Y."/>
            <person name="Wheeler G."/>
            <person name="Dacks J.B."/>
            <person name="Delwiche C.F."/>
            <person name="Dyhrman S.T."/>
            <person name="Glockner G."/>
            <person name="John U."/>
            <person name="Richards T."/>
            <person name="Worden A.Z."/>
            <person name="Zhang X."/>
            <person name="Grigoriev I.V."/>
            <person name="Allen A.E."/>
            <person name="Bidle K."/>
            <person name="Borodovsky M."/>
            <person name="Bowler C."/>
            <person name="Brownlee C."/>
            <person name="Cock J.M."/>
            <person name="Elias M."/>
            <person name="Gladyshev V.N."/>
            <person name="Groth M."/>
            <person name="Guda C."/>
            <person name="Hadaegh A."/>
            <person name="Iglesias-Rodriguez M.D."/>
            <person name="Jenkins J."/>
            <person name="Jones B.M."/>
            <person name="Lawson T."/>
            <person name="Leese F."/>
            <person name="Lindquist E."/>
            <person name="Lobanov A."/>
            <person name="Lomsadze A."/>
            <person name="Malik S.B."/>
            <person name="Marsh M.E."/>
            <person name="Mackinder L."/>
            <person name="Mock T."/>
            <person name="Mueller-Roeber B."/>
            <person name="Pagarete A."/>
            <person name="Parker M."/>
            <person name="Probert I."/>
            <person name="Quesneville H."/>
            <person name="Raines C."/>
            <person name="Rensing S.A."/>
            <person name="Riano-Pachon D.M."/>
            <person name="Richier S."/>
            <person name="Rokitta S."/>
            <person name="Shiraiwa Y."/>
            <person name="Soanes D.M."/>
            <person name="van der Giezen M."/>
            <person name="Wahlund T.M."/>
            <person name="Williams B."/>
            <person name="Wilson W."/>
            <person name="Wolfe G."/>
            <person name="Wurch L.L."/>
        </authorList>
    </citation>
    <scope>NUCLEOTIDE SEQUENCE</scope>
</reference>
<evidence type="ECO:0000256" key="2">
    <source>
        <dbReference type="ARBA" id="ARBA00022801"/>
    </source>
</evidence>
<keyword evidence="7" id="KW-1185">Reference proteome</keyword>
<dbReference type="eggNOG" id="KOG1386">
    <property type="taxonomic scope" value="Eukaryota"/>
</dbReference>
<feature type="signal peptide" evidence="5">
    <location>
        <begin position="1"/>
        <end position="23"/>
    </location>
</feature>
<feature type="active site" description="Proton acceptor" evidence="3">
    <location>
        <position position="157"/>
    </location>
</feature>
<keyword evidence="4" id="KW-1133">Transmembrane helix</keyword>
<proteinExistence type="inferred from homology"/>
<organism evidence="6 7">
    <name type="scientific">Emiliania huxleyi (strain CCMP1516)</name>
    <dbReference type="NCBI Taxonomy" id="280463"/>
    <lineage>
        <taxon>Eukaryota</taxon>
        <taxon>Haptista</taxon>
        <taxon>Haptophyta</taxon>
        <taxon>Prymnesiophyceae</taxon>
        <taxon>Isochrysidales</taxon>
        <taxon>Noelaerhabdaceae</taxon>
        <taxon>Emiliania</taxon>
    </lineage>
</organism>
<dbReference type="EnsemblProtists" id="EOD16297">
    <property type="protein sequence ID" value="EOD16297"/>
    <property type="gene ID" value="EMIHUDRAFT_210638"/>
</dbReference>
<comment type="similarity">
    <text evidence="1">Belongs to the GDA1/CD39 NTPase family.</text>
</comment>
<evidence type="ECO:0000256" key="3">
    <source>
        <dbReference type="PIRSR" id="PIRSR600407-1"/>
    </source>
</evidence>
<dbReference type="HOGENOM" id="CLU_697246_0_0_1"/>